<dbReference type="PANTHER" id="PTHR35201:SF4">
    <property type="entry name" value="BETA-PINACENE SYNTHASE-RELATED"/>
    <property type="match status" value="1"/>
</dbReference>
<reference evidence="5 6" key="1">
    <citation type="submission" date="2024-01" db="EMBL/GenBank/DDBJ databases">
        <title>Complete genome of Cladobotryum mycophilum ATHUM6906.</title>
        <authorList>
            <person name="Christinaki A.C."/>
            <person name="Myridakis A.I."/>
            <person name="Kouvelis V.N."/>
        </authorList>
    </citation>
    <scope>NUCLEOTIDE SEQUENCE [LARGE SCALE GENOMIC DNA]</scope>
    <source>
        <strain evidence="5 6">ATHUM6906</strain>
    </source>
</reference>
<dbReference type="SFLD" id="SFLDS00005">
    <property type="entry name" value="Isoprenoid_Synthase_Type_I"/>
    <property type="match status" value="1"/>
</dbReference>
<organism evidence="5 6">
    <name type="scientific">Cladobotryum mycophilum</name>
    <dbReference type="NCBI Taxonomy" id="491253"/>
    <lineage>
        <taxon>Eukaryota</taxon>
        <taxon>Fungi</taxon>
        <taxon>Dikarya</taxon>
        <taxon>Ascomycota</taxon>
        <taxon>Pezizomycotina</taxon>
        <taxon>Sordariomycetes</taxon>
        <taxon>Hypocreomycetidae</taxon>
        <taxon>Hypocreales</taxon>
        <taxon>Hypocreaceae</taxon>
        <taxon>Cladobotryum</taxon>
    </lineage>
</organism>
<proteinExistence type="inferred from homology"/>
<evidence type="ECO:0000313" key="5">
    <source>
        <dbReference type="EMBL" id="KAK5995813.1"/>
    </source>
</evidence>
<dbReference type="Gene3D" id="1.10.600.10">
    <property type="entry name" value="Farnesyl Diphosphate Synthase"/>
    <property type="match status" value="1"/>
</dbReference>
<dbReference type="Pfam" id="PF19086">
    <property type="entry name" value="Terpene_syn_C_2"/>
    <property type="match status" value="1"/>
</dbReference>
<evidence type="ECO:0000313" key="6">
    <source>
        <dbReference type="Proteomes" id="UP001338125"/>
    </source>
</evidence>
<evidence type="ECO:0000256" key="1">
    <source>
        <dbReference type="ARBA" id="ARBA00001946"/>
    </source>
</evidence>
<dbReference type="SUPFAM" id="SSF48576">
    <property type="entry name" value="Terpenoid synthases"/>
    <property type="match status" value="1"/>
</dbReference>
<keyword evidence="4" id="KW-0456">Lyase</keyword>
<name>A0ABR0SUH9_9HYPO</name>
<protein>
    <recommendedName>
        <fullName evidence="4">Terpene synthase</fullName>
        <ecNumber evidence="4">4.2.3.-</ecNumber>
    </recommendedName>
</protein>
<dbReference type="InterPro" id="IPR008949">
    <property type="entry name" value="Isoprenoid_synthase_dom_sf"/>
</dbReference>
<keyword evidence="6" id="KW-1185">Reference proteome</keyword>
<gene>
    <name evidence="5" type="ORF">PT974_04231</name>
</gene>
<dbReference type="InterPro" id="IPR034686">
    <property type="entry name" value="Terpene_cyclase-like_2"/>
</dbReference>
<comment type="cofactor">
    <cofactor evidence="1 4">
        <name>Mg(2+)</name>
        <dbReference type="ChEBI" id="CHEBI:18420"/>
    </cofactor>
</comment>
<comment type="caution">
    <text evidence="5">The sequence shown here is derived from an EMBL/GenBank/DDBJ whole genome shotgun (WGS) entry which is preliminary data.</text>
</comment>
<dbReference type="SFLD" id="SFLDG01020">
    <property type="entry name" value="Terpene_Cyclase_Like_2"/>
    <property type="match status" value="1"/>
</dbReference>
<dbReference type="EC" id="4.2.3.-" evidence="4"/>
<dbReference type="Proteomes" id="UP001338125">
    <property type="component" value="Unassembled WGS sequence"/>
</dbReference>
<dbReference type="EMBL" id="JAVFKD010000004">
    <property type="protein sequence ID" value="KAK5995813.1"/>
    <property type="molecule type" value="Genomic_DNA"/>
</dbReference>
<keyword evidence="4" id="KW-0479">Metal-binding</keyword>
<evidence type="ECO:0000256" key="2">
    <source>
        <dbReference type="ARBA" id="ARBA00006333"/>
    </source>
</evidence>
<dbReference type="PANTHER" id="PTHR35201">
    <property type="entry name" value="TERPENE SYNTHASE"/>
    <property type="match status" value="1"/>
</dbReference>
<comment type="similarity">
    <text evidence="2 4">Belongs to the terpene synthase family.</text>
</comment>
<sequence>MSVVTATRNTAETVRHVPKRSSYSTILLPDMFQSFLVGDVRVNRHYYTAKLESEAWLNRFCCYSSTFARKIHGCDFSYFCAVSAHSASQARLRTVCDWGNWVFPFDDMFDNGELRDLPNESRRVMDLLMEPMLGNPITPTRPRIVEVHDDIFKRLSKESTPGILNRYTLAMHSYCKGALAHVDDQFSGKMLSLQEIIETRRMSSGVSPLYHLVEYAHNIRLPDEVFEHDVIKELEVLGIDMVSISNDILSYRKERAEGVLHNMVAVCELSGMPMQKAFDTVAERLVTTYRRWDELEAVLPSWNQHIDMEVRRYIDGIKSVVKANLNWSFRSRRYLGPDASKIKYTRRVQITTN</sequence>
<accession>A0ABR0SUH9</accession>
<evidence type="ECO:0000256" key="4">
    <source>
        <dbReference type="RuleBase" id="RU366034"/>
    </source>
</evidence>
<evidence type="ECO:0000256" key="3">
    <source>
        <dbReference type="ARBA" id="ARBA00022842"/>
    </source>
</evidence>
<keyword evidence="3 4" id="KW-0460">Magnesium</keyword>